<dbReference type="AlphaFoldDB" id="A0AAE6QBK0"/>
<name>A0AAE6QBK0_9PSED</name>
<reference evidence="1 2" key="1">
    <citation type="submission" date="2019-11" db="EMBL/GenBank/DDBJ databases">
        <title>Complete genome sequence of Pseudomonas syringae pv. coronafaciens isolate B19001 originated in imported oat cereal.</title>
        <authorList>
            <person name="Kim S.M."/>
            <person name="Lee B.C."/>
            <person name="Seo S.J."/>
            <person name="Lee J.E."/>
            <person name="Choi N.J."/>
            <person name="Park J.H."/>
        </authorList>
    </citation>
    <scope>NUCLEOTIDE SEQUENCE [LARGE SCALE GENOMIC DNA]</scope>
    <source>
        <strain evidence="1 2">B19001</strain>
    </source>
</reference>
<gene>
    <name evidence="1" type="ORF">GMO17_00700</name>
</gene>
<sequence>MEEDYEGWLASRPSLTEDRSHPNHWRNRAADLKASAGALWHAMGSQDASIAEELGYAQGYRLGIACRPVYHMLCGLSLEVIIKAVLVRRGILPQKIETHSFVKLHQVLQVEMDDERKRVMAFYEAALVWSGRYPTPRNANDDKLLSYYDLANEVLMRPLSIGENTSIRLKVSSGATDWQLYSALWHSYADLFESYR</sequence>
<dbReference type="EMBL" id="CP046441">
    <property type="protein sequence ID" value="QGT79794.1"/>
    <property type="molecule type" value="Genomic_DNA"/>
</dbReference>
<proteinExistence type="predicted"/>
<dbReference type="Proteomes" id="UP000423413">
    <property type="component" value="Chromosome"/>
</dbReference>
<organism evidence="1 2">
    <name type="scientific">Pseudomonas coronafaciens pv. coronafaciens</name>
    <dbReference type="NCBI Taxonomy" id="235275"/>
    <lineage>
        <taxon>Bacteria</taxon>
        <taxon>Pseudomonadati</taxon>
        <taxon>Pseudomonadota</taxon>
        <taxon>Gammaproteobacteria</taxon>
        <taxon>Pseudomonadales</taxon>
        <taxon>Pseudomonadaceae</taxon>
        <taxon>Pseudomonas</taxon>
        <taxon>Pseudomonas coronafaciens</taxon>
    </lineage>
</organism>
<protein>
    <recommendedName>
        <fullName evidence="3">HEPN domain-containing protein</fullName>
    </recommendedName>
</protein>
<evidence type="ECO:0008006" key="3">
    <source>
        <dbReference type="Google" id="ProtNLM"/>
    </source>
</evidence>
<accession>A0AAE6QBK0</accession>
<evidence type="ECO:0000313" key="2">
    <source>
        <dbReference type="Proteomes" id="UP000423413"/>
    </source>
</evidence>
<evidence type="ECO:0000313" key="1">
    <source>
        <dbReference type="EMBL" id="QGT79794.1"/>
    </source>
</evidence>
<dbReference type="RefSeq" id="WP_122326130.1">
    <property type="nucleotide sequence ID" value="NZ_CP046441.1"/>
</dbReference>